<feature type="domain" description="EF-hand" evidence="6">
    <location>
        <begin position="2444"/>
        <end position="2479"/>
    </location>
</feature>
<dbReference type="InterPro" id="IPR008979">
    <property type="entry name" value="Galactose-bd-like_sf"/>
</dbReference>
<dbReference type="Gene3D" id="2.60.120.1060">
    <property type="entry name" value="NPCBM/NEW2 domain"/>
    <property type="match status" value="1"/>
</dbReference>
<feature type="region of interest" description="Disordered" evidence="3">
    <location>
        <begin position="715"/>
        <end position="829"/>
    </location>
</feature>
<dbReference type="CDD" id="cd00051">
    <property type="entry name" value="EFh"/>
    <property type="match status" value="3"/>
</dbReference>
<feature type="domain" description="EF-hand" evidence="6">
    <location>
        <begin position="2681"/>
        <end position="2716"/>
    </location>
</feature>
<organism evidence="7 8">
    <name type="scientific">Volvox reticuliferus</name>
    <dbReference type="NCBI Taxonomy" id="1737510"/>
    <lineage>
        <taxon>Eukaryota</taxon>
        <taxon>Viridiplantae</taxon>
        <taxon>Chlorophyta</taxon>
        <taxon>core chlorophytes</taxon>
        <taxon>Chlorophyceae</taxon>
        <taxon>CS clade</taxon>
        <taxon>Chlamydomonadales</taxon>
        <taxon>Volvocaceae</taxon>
        <taxon>Volvox</taxon>
    </lineage>
</organism>
<comment type="caution">
    <text evidence="2">Lacks conserved residue(s) required for the propagation of feature annotation.</text>
</comment>
<comment type="caution">
    <text evidence="7">The sequence shown here is derived from an EMBL/GenBank/DDBJ whole genome shotgun (WGS) entry which is preliminary data.</text>
</comment>
<feature type="region of interest" description="Disordered" evidence="3">
    <location>
        <begin position="841"/>
        <end position="861"/>
    </location>
</feature>
<dbReference type="InterPro" id="IPR011992">
    <property type="entry name" value="EF-hand-dom_pair"/>
</dbReference>
<evidence type="ECO:0000313" key="7">
    <source>
        <dbReference type="EMBL" id="GIL85128.1"/>
    </source>
</evidence>
<dbReference type="PANTHER" id="PTHR45901:SF3">
    <property type="entry name" value="LIPOXYGENASE HOMOLOGY DOMAIN-CONTAINING PROTEIN 1"/>
    <property type="match status" value="1"/>
</dbReference>
<dbReference type="InterPro" id="IPR038637">
    <property type="entry name" value="NPCBM_sf"/>
</dbReference>
<dbReference type="InterPro" id="IPR036392">
    <property type="entry name" value="PLAT/LH2_dom_sf"/>
</dbReference>
<dbReference type="SUPFAM" id="SSF47473">
    <property type="entry name" value="EF-hand"/>
    <property type="match status" value="3"/>
</dbReference>
<dbReference type="SMART" id="SM00054">
    <property type="entry name" value="EFh"/>
    <property type="match status" value="8"/>
</dbReference>
<dbReference type="InterPro" id="IPR013222">
    <property type="entry name" value="Glyco_hyd_98_carb-bd"/>
</dbReference>
<dbReference type="PROSITE" id="PS00018">
    <property type="entry name" value="EF_HAND_1"/>
    <property type="match status" value="4"/>
</dbReference>
<dbReference type="OrthoDB" id="531924at2759"/>
<feature type="domain" description="EF-hand" evidence="6">
    <location>
        <begin position="365"/>
        <end position="400"/>
    </location>
</feature>
<dbReference type="SUPFAM" id="SSF49785">
    <property type="entry name" value="Galactose-binding domain-like"/>
    <property type="match status" value="1"/>
</dbReference>
<accession>A0A8J4CKN6</accession>
<evidence type="ECO:0000256" key="3">
    <source>
        <dbReference type="SAM" id="MobiDB-lite"/>
    </source>
</evidence>
<dbReference type="InterPro" id="IPR001202">
    <property type="entry name" value="WW_dom"/>
</dbReference>
<gene>
    <name evidence="7" type="ORF">Vretifemale_13755</name>
</gene>
<dbReference type="Pfam" id="PF13499">
    <property type="entry name" value="EF-hand_7"/>
    <property type="match status" value="1"/>
</dbReference>
<dbReference type="Proteomes" id="UP000747110">
    <property type="component" value="Unassembled WGS sequence"/>
</dbReference>
<dbReference type="PANTHER" id="PTHR45901">
    <property type="entry name" value="PROTEIN CBG12474"/>
    <property type="match status" value="1"/>
</dbReference>
<dbReference type="PROSITE" id="PS50095">
    <property type="entry name" value="PLAT"/>
    <property type="match status" value="2"/>
</dbReference>
<feature type="domain" description="EF-hand" evidence="6">
    <location>
        <begin position="2731"/>
        <end position="2754"/>
    </location>
</feature>
<feature type="compositionally biased region" description="Polar residues" evidence="3">
    <location>
        <begin position="786"/>
        <end position="795"/>
    </location>
</feature>
<evidence type="ECO:0000259" key="6">
    <source>
        <dbReference type="PROSITE" id="PS50222"/>
    </source>
</evidence>
<feature type="domain" description="PLAT" evidence="5">
    <location>
        <begin position="1451"/>
        <end position="1587"/>
    </location>
</feature>
<dbReference type="Pfam" id="PF01477">
    <property type="entry name" value="PLAT"/>
    <property type="match status" value="1"/>
</dbReference>
<evidence type="ECO:0000256" key="2">
    <source>
        <dbReference type="PROSITE-ProRule" id="PRU00152"/>
    </source>
</evidence>
<dbReference type="InterPro" id="IPR002048">
    <property type="entry name" value="EF_hand_dom"/>
</dbReference>
<dbReference type="InterPro" id="IPR001024">
    <property type="entry name" value="PLAT/LH2_dom"/>
</dbReference>
<feature type="compositionally biased region" description="Low complexity" evidence="3">
    <location>
        <begin position="774"/>
        <end position="785"/>
    </location>
</feature>
<keyword evidence="8" id="KW-1185">Reference proteome</keyword>
<dbReference type="Gene3D" id="2.60.60.20">
    <property type="entry name" value="PLAT/LH2 domain"/>
    <property type="match status" value="2"/>
</dbReference>
<feature type="domain" description="EF-hand" evidence="6">
    <location>
        <begin position="454"/>
        <end position="489"/>
    </location>
</feature>
<dbReference type="PROSITE" id="PS50222">
    <property type="entry name" value="EF_HAND_2"/>
    <property type="match status" value="5"/>
</dbReference>
<evidence type="ECO:0000313" key="8">
    <source>
        <dbReference type="Proteomes" id="UP000747110"/>
    </source>
</evidence>
<dbReference type="GO" id="GO:0005509">
    <property type="term" value="F:calcium ion binding"/>
    <property type="evidence" value="ECO:0007669"/>
    <property type="project" value="InterPro"/>
</dbReference>
<dbReference type="SUPFAM" id="SSF49723">
    <property type="entry name" value="Lipase/lipooxygenase domain (PLAT/LH2 domain)"/>
    <property type="match status" value="1"/>
</dbReference>
<sequence>MLPLETLIIMKQAYEVRFHTGDSWGRGCASIVAFQVYGSQYNLSSEACVQQELPPVNVKRSRAVQFAVAKARKDRGEAAYGAAAGPPPEKRNVFALMSNWLETAGGAVQVKQLLKVVDEGGDGVLAIEEVKQLLSQAVPAVSDLETQLFIAMVDTNGDEVLTERELLQSIGDCAGIDVAVASGGSGPGPVQDPGAPPDGASGPKGDIATALGPAIQHLRSNVGLVNAKLLEMNPPGGYLTYGQLNELLQAVVPESLGGRATIRALMAHVARTANISALDPGIHVLEMKRCFGIMEATLTTGASAAVAAGWVPGRPRDIFKLLRYHVKHNRAQLDGLFPRGLELTANQVRHLVRQLLDTRTGEPPLTGREARHLVAVLDVNANGTLSREEFDKGLRECRDISAAMAAVYGRGLDLASLQLDAPLYPSVTGEGKVAPPTWGAFRDALQQLHQVLADHPDEAEAAWRRNDSRGKGRIDACELHKVLLELAPGSLSVPLLRAVLIYLDGWDPSEHALLSRKHLLKALRGDRPPDNLQPQPVMPMVGAGEGVTATTPPLRGISQGITQALYGGDVDAGLRGLLPDPAQWQEWHGNVKTPERLSGSVTLGGGLGQLPRRPGFWKAQWKCHTAWLAANAAYRQGAADSPAAGPGVEQGPAAAAAAAAVAPLSSSTTDKAAASGDSPPNNCLECRLWPPVSVAALPYIRAVYGNELAAWKRAAEATPEQQGDEGMGAKPAVSGASIAPAPLGPGGHRVKGPVAEAVEGDGAGEGSQRRDDAAALGSDPAAPAAQTGSHVQEGQSALEGKELPTPGEPAGMARETHAGASVPGENTSEANVVREAALTTLSEDVSAPEPSVTPPQHSATPAEVVERPAAAGDGAGSPSSPGELLQRPTDEITTEQRLAAEPVDVLGPEAGGLPESYVPAPAAAAELAMTAAAAQEQPKEPIPEAAVSDMTIAAVSSSSAAPPVAIAVLSDASEPRGASSSGALPVLGGGDPVPMAAAPRSVQRFPQTLSAVEPSHLFQAPPGLVPARVLSYKAILAGGAQLGNVESVSVEASTHDPAWYLDKVEVFCPTSEPALMWEVTVRRWLQPGEKLTGLRPDPTAWEEWDMQVGDNPGAPAGRVLFLNRNLGEVSWTAPPRTPLPALPGALPNLRLTGDKQTSLSSGQQGGEWLGALTPNAVPRNNVRFLDNLRGPPVFRPTRVRATYDLGFDGELDIVPGKEVRVRGERCIHSISVMARGGFKVVDPDDPNAARLLPVGGAYAGTGSKGGGGTAGRSNASAGSVVDLLGGAVFPGVRECVVLSYALDAAADELGEKYMWLDGWVALDDSAGTPPAPVRFSVVKDGALAWTKWVRAAGEVHRCCVPVVGCRELHLVVESDFSGGARAVWLDPFLLCGPLHDKALIASLESAARANEVDCSTGDIKVSFVTEDGGAIMYMAPAQSVPTEVSRSSSTANYRISLFTGPEKNGGTRGKVYLRLQGWRGSGANRKAVKSNLICINPDGMALKEGDKYALLEPLTLPWMDEVECVVLQHVPAPSGLLGGSNAVGGPNDWNVQHVELSCDETGRTWYFVAGGWFLELAGRQAEERGGPRVAAAQMELMLPRVTSPSQLKVVFHIISSGKGVGMGIDGDLEMVLVGVDASGYQYASMSLPGRSIDSSHETRLLESPLALGDLQTLELSCKQQGLLRTRLQCIEVVRLVDAKHFLFLAPSLDPGETPEPAATTRLILKAATQPYFRISTFTSAIAEASTDARIYIDLFGSRGKLLDLYLRDATGDSFNEGCEDVFFFPDPGLGDLGSVCISHDDSGESPNWHLDRVEITNTGTGRTNVFVCKQWIGLGTNRQDENQLEGRFGPDRVLERVLYPTHVLMALKNGTPLLRYHVIFHTNNARVKLCNTAEALQLVGKQADGGFQFSELVILDSGRSDMDLELDMQYVRHIQTASRIEAQRGLEDRDIPLPATAVVGGSANVRRIFQVVLKKLALFEARANIVLQGRLGARQLALVLHGSYDSSRPIILGADNCTSTGMLPFTNQVDDVFQVSCDTQLGTQLLRVDVQLPSNHAPPDWGILLESVTIREVSDASGRPTEFFAGSRGQWVGASPDTPEGVMGGTQALHLLPAGCCAVSFLGRALQELVAMHLRHDSPAPQSGGDLHHIEVLVSPPAGSPLRGDVGMAGAASVETMAPQQIGRQPSIIISPCLYHFPGSPQQPCASWPSTEAPFIRHFLADKCLLQPFPPQAYFKAPLIASPQWHESQSPAPGLDEVQEGGSVGPAPIDAVAMAALKVTQQPDPERLQALADEYRAEVAAYVQSLTGPGAPGTDVFTLMRARIRAEPGLLPSEFNKLDNDKDGSLSPAQVHDLIPHLLPEEVHCSEQLSKYISAMLTLGSGEMMTQGHIVLTLKACRSAYKEAASMVHMLQDGSIDWYQVAQEDGLGVEMALCRLAEQLVQPTNVQAAQEAFQLYDTDGSGYLDIGELCKALQLIPDMHVSSREIRLLLAYLFHFGDKDKDLRLSVLELQASLAPFVPRPPVEELERAFRTYEILHNLPALLRVVNKLQPALFPAACAKAKASAATVGSTYNGAPNKDIDSVLLSLLPDIIAAVVPGLEVPPNEVTQLQQLISLDSGKQSLSVMELISDIVLSADAIKRAMSINRLVSTALEEHEPLALDHDLQSAEVVLHKLASMIKEEEGEKLAASFHAVDMDRSGYLDGPEICAAIRKVWESISKEELRTLLAYIQKYADKDTNGRVSMEELQVLLTPFQ</sequence>
<feature type="region of interest" description="Disordered" evidence="3">
    <location>
        <begin position="182"/>
        <end position="205"/>
    </location>
</feature>
<dbReference type="Pfam" id="PF08305">
    <property type="entry name" value="NPCBM"/>
    <property type="match status" value="1"/>
</dbReference>
<dbReference type="Gene3D" id="1.10.238.10">
    <property type="entry name" value="EF-hand"/>
    <property type="match status" value="4"/>
</dbReference>
<name>A0A8J4CKN6_9CHLO</name>
<feature type="domain" description="PLAT" evidence="5">
    <location>
        <begin position="1730"/>
        <end position="1846"/>
    </location>
</feature>
<keyword evidence="1" id="KW-0106">Calcium</keyword>
<proteinExistence type="predicted"/>
<dbReference type="SMART" id="SM00308">
    <property type="entry name" value="LH2"/>
    <property type="match status" value="1"/>
</dbReference>
<dbReference type="EMBL" id="BNCP01000031">
    <property type="protein sequence ID" value="GIL85128.1"/>
    <property type="molecule type" value="Genomic_DNA"/>
</dbReference>
<protein>
    <submittedName>
        <fullName evidence="7">Uncharacterized protein</fullName>
    </submittedName>
</protein>
<reference evidence="7" key="1">
    <citation type="journal article" date="2021" name="Proc. Natl. Acad. Sci. U.S.A.">
        <title>Three genomes in the algal genus Volvox reveal the fate of a haploid sex-determining region after a transition to homothallism.</title>
        <authorList>
            <person name="Yamamoto K."/>
            <person name="Hamaji T."/>
            <person name="Kawai-Toyooka H."/>
            <person name="Matsuzaki R."/>
            <person name="Takahashi F."/>
            <person name="Nishimura Y."/>
            <person name="Kawachi M."/>
            <person name="Noguchi H."/>
            <person name="Minakuchi Y."/>
            <person name="Umen J.G."/>
            <person name="Toyoda A."/>
            <person name="Nozaki H."/>
        </authorList>
    </citation>
    <scope>NUCLEOTIDE SEQUENCE</scope>
    <source>
        <strain evidence="7">NIES-3786</strain>
    </source>
</reference>
<evidence type="ECO:0000259" key="4">
    <source>
        <dbReference type="PROSITE" id="PS50020"/>
    </source>
</evidence>
<dbReference type="InterPro" id="IPR018247">
    <property type="entry name" value="EF_Hand_1_Ca_BS"/>
</dbReference>
<dbReference type="PROSITE" id="PS50020">
    <property type="entry name" value="WW_DOMAIN_2"/>
    <property type="match status" value="1"/>
</dbReference>
<feature type="domain" description="WW" evidence="4">
    <location>
        <begin position="1095"/>
        <end position="1136"/>
    </location>
</feature>
<feature type="region of interest" description="Disordered" evidence="3">
    <location>
        <begin position="2245"/>
        <end position="2264"/>
    </location>
</feature>
<evidence type="ECO:0000256" key="1">
    <source>
        <dbReference type="ARBA" id="ARBA00022837"/>
    </source>
</evidence>
<dbReference type="InterPro" id="IPR052970">
    <property type="entry name" value="Inner_ear_hair_cell_LOXHD"/>
</dbReference>
<evidence type="ECO:0000259" key="5">
    <source>
        <dbReference type="PROSITE" id="PS50095"/>
    </source>
</evidence>